<proteinExistence type="predicted"/>
<organism evidence="1 2">
    <name type="scientific">Microbacterium arthrosphaerae</name>
    <dbReference type="NCBI Taxonomy" id="792652"/>
    <lineage>
        <taxon>Bacteria</taxon>
        <taxon>Bacillati</taxon>
        <taxon>Actinomycetota</taxon>
        <taxon>Actinomycetes</taxon>
        <taxon>Micrococcales</taxon>
        <taxon>Microbacteriaceae</taxon>
        <taxon>Microbacterium</taxon>
    </lineage>
</organism>
<protein>
    <submittedName>
        <fullName evidence="1">Uncharacterized protein</fullName>
    </submittedName>
</protein>
<name>A0ABU4H1W3_9MICO</name>
<dbReference type="EMBL" id="JAWQEV010000003">
    <property type="protein sequence ID" value="MDW4573321.1"/>
    <property type="molecule type" value="Genomic_DNA"/>
</dbReference>
<evidence type="ECO:0000313" key="2">
    <source>
        <dbReference type="Proteomes" id="UP001283109"/>
    </source>
</evidence>
<gene>
    <name evidence="1" type="ORF">R8Z58_11120</name>
</gene>
<sequence>MAIELNQPALRHARALIRDGKVVRDERDDWSEAAPTADEENTFIEREGWTQYSHWHLGIDHRENRETKKAYSFPVGDFTRIHRSGVISAESRAGQYDHDEIRDALRALLELIDEHAED</sequence>
<accession>A0ABU4H1W3</accession>
<keyword evidence="2" id="KW-1185">Reference proteome</keyword>
<evidence type="ECO:0000313" key="1">
    <source>
        <dbReference type="EMBL" id="MDW4573321.1"/>
    </source>
</evidence>
<dbReference type="RefSeq" id="WP_318353831.1">
    <property type="nucleotide sequence ID" value="NZ_JAWQEV010000003.1"/>
</dbReference>
<comment type="caution">
    <text evidence="1">The sequence shown here is derived from an EMBL/GenBank/DDBJ whole genome shotgun (WGS) entry which is preliminary data.</text>
</comment>
<reference evidence="1 2" key="1">
    <citation type="submission" date="2023-11" db="EMBL/GenBank/DDBJ databases">
        <title>Draft genome sequence of Microbacterium arthrosphaerae JCM 30492.</title>
        <authorList>
            <person name="Zhang G."/>
            <person name="Ding Y."/>
        </authorList>
    </citation>
    <scope>NUCLEOTIDE SEQUENCE [LARGE SCALE GENOMIC DNA]</scope>
    <source>
        <strain evidence="1 2">JCM 30492</strain>
    </source>
</reference>
<dbReference type="Proteomes" id="UP001283109">
    <property type="component" value="Unassembled WGS sequence"/>
</dbReference>